<dbReference type="InterPro" id="IPR036291">
    <property type="entry name" value="NAD(P)-bd_dom_sf"/>
</dbReference>
<comment type="similarity">
    <text evidence="1 2">Belongs to the short-chain dehydrogenases/reductases (SDR) family.</text>
</comment>
<dbReference type="EMBL" id="MU005583">
    <property type="protein sequence ID" value="KAF2683895.1"/>
    <property type="molecule type" value="Genomic_DNA"/>
</dbReference>
<proteinExistence type="inferred from homology"/>
<dbReference type="Pfam" id="PF00106">
    <property type="entry name" value="adh_short"/>
    <property type="match status" value="1"/>
</dbReference>
<dbReference type="AlphaFoldDB" id="A0A6G1J0S9"/>
<dbReference type="SUPFAM" id="SSF51735">
    <property type="entry name" value="NAD(P)-binding Rossmann-fold domains"/>
    <property type="match status" value="1"/>
</dbReference>
<dbReference type="PANTHER" id="PTHR43544">
    <property type="entry name" value="SHORT-CHAIN DEHYDROGENASE/REDUCTASE"/>
    <property type="match status" value="1"/>
</dbReference>
<gene>
    <name evidence="3" type="ORF">K458DRAFT_404808</name>
</gene>
<dbReference type="PRINTS" id="PR00081">
    <property type="entry name" value="GDHRDH"/>
</dbReference>
<organism evidence="3 4">
    <name type="scientific">Lentithecium fluviatile CBS 122367</name>
    <dbReference type="NCBI Taxonomy" id="1168545"/>
    <lineage>
        <taxon>Eukaryota</taxon>
        <taxon>Fungi</taxon>
        <taxon>Dikarya</taxon>
        <taxon>Ascomycota</taxon>
        <taxon>Pezizomycotina</taxon>
        <taxon>Dothideomycetes</taxon>
        <taxon>Pleosporomycetidae</taxon>
        <taxon>Pleosporales</taxon>
        <taxon>Massarineae</taxon>
        <taxon>Lentitheciaceae</taxon>
        <taxon>Lentithecium</taxon>
    </lineage>
</organism>
<accession>A0A6G1J0S9</accession>
<dbReference type="OrthoDB" id="7289984at2759"/>
<sequence>MASDKQVILVTGASSGVGYDTAYALTATTPTNHVIMGVRNLAKGETCLAELQARKPKGILSLLELDVTSDKSVDAAAKKLEADFGRVDVLINNAGIAIKAPHATRPDLRVIFETNVFGPTMLTLALKALLQRSSAPRVINVTSELGSIASRADPTSSSYAVGQNPYRMSKAALNMLTVCQQKELGEFGCKVWAFCPGFVVTNLTGEGDRQWRKDLGGESSETSAQGIVEIVEGKRDGEVGGFVTKYGKAFPW</sequence>
<protein>
    <submittedName>
        <fullName evidence="3">Short chain dehydrogenase</fullName>
    </submittedName>
</protein>
<evidence type="ECO:0000313" key="3">
    <source>
        <dbReference type="EMBL" id="KAF2683895.1"/>
    </source>
</evidence>
<evidence type="ECO:0000256" key="2">
    <source>
        <dbReference type="RuleBase" id="RU000363"/>
    </source>
</evidence>
<dbReference type="InterPro" id="IPR002347">
    <property type="entry name" value="SDR_fam"/>
</dbReference>
<dbReference type="Proteomes" id="UP000799291">
    <property type="component" value="Unassembled WGS sequence"/>
</dbReference>
<dbReference type="PANTHER" id="PTHR43544:SF32">
    <property type="entry name" value="CHAIN DEHYDROGENASE, PUTATIVE (AFU_ORTHOLOGUE AFUA_5G01530)-RELATED"/>
    <property type="match status" value="1"/>
</dbReference>
<reference evidence="3" key="1">
    <citation type="journal article" date="2020" name="Stud. Mycol.">
        <title>101 Dothideomycetes genomes: a test case for predicting lifestyles and emergence of pathogens.</title>
        <authorList>
            <person name="Haridas S."/>
            <person name="Albert R."/>
            <person name="Binder M."/>
            <person name="Bloem J."/>
            <person name="Labutti K."/>
            <person name="Salamov A."/>
            <person name="Andreopoulos B."/>
            <person name="Baker S."/>
            <person name="Barry K."/>
            <person name="Bills G."/>
            <person name="Bluhm B."/>
            <person name="Cannon C."/>
            <person name="Castanera R."/>
            <person name="Culley D."/>
            <person name="Daum C."/>
            <person name="Ezra D."/>
            <person name="Gonzalez J."/>
            <person name="Henrissat B."/>
            <person name="Kuo A."/>
            <person name="Liang C."/>
            <person name="Lipzen A."/>
            <person name="Lutzoni F."/>
            <person name="Magnuson J."/>
            <person name="Mondo S."/>
            <person name="Nolan M."/>
            <person name="Ohm R."/>
            <person name="Pangilinan J."/>
            <person name="Park H.-J."/>
            <person name="Ramirez L."/>
            <person name="Alfaro M."/>
            <person name="Sun H."/>
            <person name="Tritt A."/>
            <person name="Yoshinaga Y."/>
            <person name="Zwiers L.-H."/>
            <person name="Turgeon B."/>
            <person name="Goodwin S."/>
            <person name="Spatafora J."/>
            <person name="Crous P."/>
            <person name="Grigoriev I."/>
        </authorList>
    </citation>
    <scope>NUCLEOTIDE SEQUENCE</scope>
    <source>
        <strain evidence="3">CBS 122367</strain>
    </source>
</reference>
<dbReference type="Gene3D" id="3.40.50.720">
    <property type="entry name" value="NAD(P)-binding Rossmann-like Domain"/>
    <property type="match status" value="1"/>
</dbReference>
<dbReference type="GO" id="GO:0016491">
    <property type="term" value="F:oxidoreductase activity"/>
    <property type="evidence" value="ECO:0007669"/>
    <property type="project" value="TreeGrafter"/>
</dbReference>
<dbReference type="GO" id="GO:0019748">
    <property type="term" value="P:secondary metabolic process"/>
    <property type="evidence" value="ECO:0007669"/>
    <property type="project" value="TreeGrafter"/>
</dbReference>
<keyword evidence="4" id="KW-1185">Reference proteome</keyword>
<evidence type="ECO:0000256" key="1">
    <source>
        <dbReference type="ARBA" id="ARBA00006484"/>
    </source>
</evidence>
<name>A0A6G1J0S9_9PLEO</name>
<dbReference type="PRINTS" id="PR00080">
    <property type="entry name" value="SDRFAMILY"/>
</dbReference>
<evidence type="ECO:0000313" key="4">
    <source>
        <dbReference type="Proteomes" id="UP000799291"/>
    </source>
</evidence>
<dbReference type="InterPro" id="IPR051468">
    <property type="entry name" value="Fungal_SecMetab_SDRs"/>
</dbReference>
<dbReference type="GO" id="GO:0005737">
    <property type="term" value="C:cytoplasm"/>
    <property type="evidence" value="ECO:0007669"/>
    <property type="project" value="TreeGrafter"/>
</dbReference>